<accession>A0A1V0KD22</accession>
<comment type="caution">
    <text evidence="3">The sequence shown here is derived from an EMBL/GenBank/DDBJ whole genome shotgun (WGS) entry which is preliminary data.</text>
</comment>
<dbReference type="Proteomes" id="UP001150055">
    <property type="component" value="Unassembled WGS sequence"/>
</dbReference>
<dbReference type="KEGG" id="alc:OTEC02_12765"/>
<name>A0A1V0KD22_9GAMM</name>
<reference evidence="3 4" key="1">
    <citation type="submission" date="2018-10" db="EMBL/GenBank/DDBJ databases">
        <title>GWAS and RNA-Seq identify cryptic mechanisms of antimicrobial resistance in Acinetobacter baumannii.</title>
        <authorList>
            <person name="Sahl J.W."/>
        </authorList>
    </citation>
    <scope>NUCLEOTIDE SEQUENCE [LARGE SCALE GENOMIC DNA]</scope>
    <source>
        <strain evidence="3 4">TG41018</strain>
    </source>
</reference>
<protein>
    <submittedName>
        <fullName evidence="3">Uncharacterized protein</fullName>
    </submittedName>
</protein>
<gene>
    <name evidence="3" type="ORF">EA756_12015</name>
    <name evidence="1" type="ORF">I6M64_05840</name>
    <name evidence="2" type="ORF">M0O54_10745</name>
</gene>
<evidence type="ECO:0000313" key="4">
    <source>
        <dbReference type="Proteomes" id="UP000276905"/>
    </source>
</evidence>
<evidence type="ECO:0000313" key="1">
    <source>
        <dbReference type="EMBL" id="MBJ8436841.1"/>
    </source>
</evidence>
<dbReference type="Proteomes" id="UP000808699">
    <property type="component" value="Unassembled WGS sequence"/>
</dbReference>
<dbReference type="EMBL" id="JADWNO010000002">
    <property type="protein sequence ID" value="MBJ8436841.1"/>
    <property type="molecule type" value="Genomic_DNA"/>
</dbReference>
<dbReference type="EMBL" id="RFES01000007">
    <property type="protein sequence ID" value="RSO56406.1"/>
    <property type="molecule type" value="Genomic_DNA"/>
</dbReference>
<reference evidence="2" key="3">
    <citation type="submission" date="2022-12" db="EMBL/GenBank/DDBJ databases">
        <title>Acinetobacter lactucae: Emerging opportunistic pathogenic species of genus Acinetobacter isolated from immunocompromised patients in clinical settings of India.</title>
        <authorList>
            <person name="Amar A.K."/>
            <person name="Sawant A.R."/>
            <person name="Meera M."/>
            <person name="Tomar A."/>
            <person name="Sistla S."/>
            <person name="Prashanth K."/>
        </authorList>
    </citation>
    <scope>NUCLEOTIDE SEQUENCE</scope>
    <source>
        <strain evidence="2">PKAL1828C</strain>
    </source>
</reference>
<evidence type="ECO:0000313" key="5">
    <source>
        <dbReference type="Proteomes" id="UP000808699"/>
    </source>
</evidence>
<reference evidence="1 5" key="2">
    <citation type="submission" date="2020-11" db="EMBL/GenBank/DDBJ databases">
        <title>Enhanced detection system for hospital associated transmission using whole genome sequencing surveillance.</title>
        <authorList>
            <person name="Harrison L.H."/>
            <person name="Van Tyne D."/>
            <person name="Marsh J.W."/>
            <person name="Griffith M.P."/>
            <person name="Snyder D.J."/>
            <person name="Cooper V.S."/>
            <person name="Mustapha M."/>
        </authorList>
    </citation>
    <scope>NUCLEOTIDE SEQUENCE [LARGE SCALE GENOMIC DNA]</scope>
    <source>
        <strain evidence="1 5">ACIN00241</strain>
    </source>
</reference>
<sequence length="45" mass="5178">MIPCEHIRHPIHNCSFNANGSFLAFSQLNHHVLKGQKYSLNGLFR</sequence>
<organism evidence="3 4">
    <name type="scientific">Acinetobacter lactucae</name>
    <dbReference type="NCBI Taxonomy" id="1785128"/>
    <lineage>
        <taxon>Bacteria</taxon>
        <taxon>Pseudomonadati</taxon>
        <taxon>Pseudomonadota</taxon>
        <taxon>Gammaproteobacteria</taxon>
        <taxon>Moraxellales</taxon>
        <taxon>Moraxellaceae</taxon>
        <taxon>Acinetobacter</taxon>
        <taxon>Acinetobacter calcoaceticus/baumannii complex</taxon>
    </lineage>
</organism>
<keyword evidence="5" id="KW-1185">Reference proteome</keyword>
<evidence type="ECO:0000313" key="2">
    <source>
        <dbReference type="EMBL" id="MDD9320590.1"/>
    </source>
</evidence>
<evidence type="ECO:0000313" key="3">
    <source>
        <dbReference type="EMBL" id="RSO56406.1"/>
    </source>
</evidence>
<dbReference type="EMBL" id="JALNTG010000033">
    <property type="protein sequence ID" value="MDD9320590.1"/>
    <property type="molecule type" value="Genomic_DNA"/>
</dbReference>
<proteinExistence type="predicted"/>
<dbReference type="Proteomes" id="UP000276905">
    <property type="component" value="Unassembled WGS sequence"/>
</dbReference>
<dbReference type="AlphaFoldDB" id="A0A1V0KD22"/>